<keyword evidence="3" id="KW-1185">Reference proteome</keyword>
<evidence type="ECO:0000256" key="1">
    <source>
        <dbReference type="SAM" id="SignalP"/>
    </source>
</evidence>
<protein>
    <recommendedName>
        <fullName evidence="4">Ecp2 effector protein domain-containing protein</fullName>
    </recommendedName>
</protein>
<dbReference type="EMBL" id="KZ678128">
    <property type="protein sequence ID" value="PSN74545.1"/>
    <property type="molecule type" value="Genomic_DNA"/>
</dbReference>
<evidence type="ECO:0008006" key="4">
    <source>
        <dbReference type="Google" id="ProtNLM"/>
    </source>
</evidence>
<accession>A0A2T2PA74</accession>
<proteinExistence type="predicted"/>
<evidence type="ECO:0000313" key="3">
    <source>
        <dbReference type="Proteomes" id="UP000240883"/>
    </source>
</evidence>
<sequence>MSILKYFVAAAALLKSIQAQLDPEFHFVNASGLACQRGRGTGGNATHFEFLIADFHNNLETIDAWEEDWEYYTHDHGNCTAFYNVTFNEPGQTLAMTPESVIGHAEVSTHDTVTVRVTHEWVETGQGTTRSVTISNGHFGRFDKQLVSNSSSDTATSPCNGGLLKVLYQLDEIERYSNAPGLPVIWNQVWYFTSSLAVGTCQA</sequence>
<evidence type="ECO:0000313" key="2">
    <source>
        <dbReference type="EMBL" id="PSN74545.1"/>
    </source>
</evidence>
<name>A0A2T2PA74_CORCC</name>
<gene>
    <name evidence="2" type="ORF">BS50DRAFT_627855</name>
</gene>
<feature type="signal peptide" evidence="1">
    <location>
        <begin position="1"/>
        <end position="19"/>
    </location>
</feature>
<dbReference type="Proteomes" id="UP000240883">
    <property type="component" value="Unassembled WGS sequence"/>
</dbReference>
<keyword evidence="1" id="KW-0732">Signal</keyword>
<dbReference type="AlphaFoldDB" id="A0A2T2PA74"/>
<reference evidence="2 3" key="1">
    <citation type="journal article" date="2018" name="Front. Microbiol.">
        <title>Genome-Wide Analysis of Corynespora cassiicola Leaf Fall Disease Putative Effectors.</title>
        <authorList>
            <person name="Lopez D."/>
            <person name="Ribeiro S."/>
            <person name="Label P."/>
            <person name="Fumanal B."/>
            <person name="Venisse J.S."/>
            <person name="Kohler A."/>
            <person name="de Oliveira R.R."/>
            <person name="Labutti K."/>
            <person name="Lipzen A."/>
            <person name="Lail K."/>
            <person name="Bauer D."/>
            <person name="Ohm R.A."/>
            <person name="Barry K.W."/>
            <person name="Spatafora J."/>
            <person name="Grigoriev I.V."/>
            <person name="Martin F.M."/>
            <person name="Pujade-Renaud V."/>
        </authorList>
    </citation>
    <scope>NUCLEOTIDE SEQUENCE [LARGE SCALE GENOMIC DNA]</scope>
    <source>
        <strain evidence="2 3">Philippines</strain>
    </source>
</reference>
<organism evidence="2 3">
    <name type="scientific">Corynespora cassiicola Philippines</name>
    <dbReference type="NCBI Taxonomy" id="1448308"/>
    <lineage>
        <taxon>Eukaryota</taxon>
        <taxon>Fungi</taxon>
        <taxon>Dikarya</taxon>
        <taxon>Ascomycota</taxon>
        <taxon>Pezizomycotina</taxon>
        <taxon>Dothideomycetes</taxon>
        <taxon>Pleosporomycetidae</taxon>
        <taxon>Pleosporales</taxon>
        <taxon>Corynesporascaceae</taxon>
        <taxon>Corynespora</taxon>
    </lineage>
</organism>
<feature type="chain" id="PRO_5015399522" description="Ecp2 effector protein domain-containing protein" evidence="1">
    <location>
        <begin position="20"/>
        <end position="203"/>
    </location>
</feature>
<dbReference type="PROSITE" id="PS51257">
    <property type="entry name" value="PROKAR_LIPOPROTEIN"/>
    <property type="match status" value="1"/>
</dbReference>